<evidence type="ECO:0000259" key="1">
    <source>
        <dbReference type="Pfam" id="PF00535"/>
    </source>
</evidence>
<protein>
    <recommendedName>
        <fullName evidence="1">Glycosyltransferase 2-like domain-containing protein</fullName>
    </recommendedName>
</protein>
<sequence length="257" mass="30293">MHTHSFPEITLLISHYNRSQSLARLVHLVDELGLEFGNIIVTDDGSRPEHVEKLQNLQREKGFTLLTVPKNMGMGHNFNKGQDAVKTEYTLFIEEDFVPNPSFVPALSKALSILKENPEMDIARFYAYFKYPYLRPIGDGFAEMQFSPFKAGYRKFFMYSDHPHLRRSTFFQKFGRFREDTRPDKTEYLMMMSFLHNKGKGVFFEAYQDLLTQSNSSEEPSTISREFWRQTDNIFVTAARNLYRHFKMNRDYLMGRK</sequence>
<evidence type="ECO:0000313" key="3">
    <source>
        <dbReference type="Proteomes" id="UP000598271"/>
    </source>
</evidence>
<keyword evidence="3" id="KW-1185">Reference proteome</keyword>
<gene>
    <name evidence="2" type="ORF">GCM10007390_14120</name>
</gene>
<organism evidence="2 3">
    <name type="scientific">Persicitalea jodogahamensis</name>
    <dbReference type="NCBI Taxonomy" id="402147"/>
    <lineage>
        <taxon>Bacteria</taxon>
        <taxon>Pseudomonadati</taxon>
        <taxon>Bacteroidota</taxon>
        <taxon>Cytophagia</taxon>
        <taxon>Cytophagales</taxon>
        <taxon>Spirosomataceae</taxon>
        <taxon>Persicitalea</taxon>
    </lineage>
</organism>
<dbReference type="RefSeq" id="WP_189563618.1">
    <property type="nucleotide sequence ID" value="NZ_BMXF01000001.1"/>
</dbReference>
<dbReference type="Pfam" id="PF00535">
    <property type="entry name" value="Glycos_transf_2"/>
    <property type="match status" value="1"/>
</dbReference>
<accession>A0A8J3G8U7</accession>
<reference evidence="2 3" key="1">
    <citation type="journal article" date="2014" name="Int. J. Syst. Evol. Microbiol.">
        <title>Complete genome sequence of Corynebacterium casei LMG S-19264T (=DSM 44701T), isolated from a smear-ripened cheese.</title>
        <authorList>
            <consortium name="US DOE Joint Genome Institute (JGI-PGF)"/>
            <person name="Walter F."/>
            <person name="Albersmeier A."/>
            <person name="Kalinowski J."/>
            <person name="Ruckert C."/>
        </authorList>
    </citation>
    <scope>NUCLEOTIDE SEQUENCE [LARGE SCALE GENOMIC DNA]</scope>
    <source>
        <strain evidence="2 3">KCTC 12866</strain>
    </source>
</reference>
<proteinExistence type="predicted"/>
<evidence type="ECO:0000313" key="2">
    <source>
        <dbReference type="EMBL" id="GHB61454.1"/>
    </source>
</evidence>
<name>A0A8J3G8U7_9BACT</name>
<dbReference type="AlphaFoldDB" id="A0A8J3G8U7"/>
<dbReference type="Proteomes" id="UP000598271">
    <property type="component" value="Unassembled WGS sequence"/>
</dbReference>
<comment type="caution">
    <text evidence="2">The sequence shown here is derived from an EMBL/GenBank/DDBJ whole genome shotgun (WGS) entry which is preliminary data.</text>
</comment>
<dbReference type="EMBL" id="BMXF01000001">
    <property type="protein sequence ID" value="GHB61454.1"/>
    <property type="molecule type" value="Genomic_DNA"/>
</dbReference>
<dbReference type="Gene3D" id="3.90.550.10">
    <property type="entry name" value="Spore Coat Polysaccharide Biosynthesis Protein SpsA, Chain A"/>
    <property type="match status" value="1"/>
</dbReference>
<feature type="domain" description="Glycosyltransferase 2-like" evidence="1">
    <location>
        <begin position="11"/>
        <end position="157"/>
    </location>
</feature>
<dbReference type="SUPFAM" id="SSF53448">
    <property type="entry name" value="Nucleotide-diphospho-sugar transferases"/>
    <property type="match status" value="1"/>
</dbReference>
<dbReference type="InterPro" id="IPR001173">
    <property type="entry name" value="Glyco_trans_2-like"/>
</dbReference>
<dbReference type="InterPro" id="IPR029044">
    <property type="entry name" value="Nucleotide-diphossugar_trans"/>
</dbReference>